<evidence type="ECO:0000313" key="2">
    <source>
        <dbReference type="EMBL" id="KAL2741543.1"/>
    </source>
</evidence>
<keyword evidence="3" id="KW-1185">Reference proteome</keyword>
<organism evidence="2 3">
    <name type="scientific">Vespula squamosa</name>
    <name type="common">Southern yellow jacket</name>
    <name type="synonym">Wasp</name>
    <dbReference type="NCBI Taxonomy" id="30214"/>
    <lineage>
        <taxon>Eukaryota</taxon>
        <taxon>Metazoa</taxon>
        <taxon>Ecdysozoa</taxon>
        <taxon>Arthropoda</taxon>
        <taxon>Hexapoda</taxon>
        <taxon>Insecta</taxon>
        <taxon>Pterygota</taxon>
        <taxon>Neoptera</taxon>
        <taxon>Endopterygota</taxon>
        <taxon>Hymenoptera</taxon>
        <taxon>Apocrita</taxon>
        <taxon>Aculeata</taxon>
        <taxon>Vespoidea</taxon>
        <taxon>Vespidae</taxon>
        <taxon>Vespinae</taxon>
        <taxon>Vespula</taxon>
    </lineage>
</organism>
<sequence>MDHITPFVATFCCRTPSKLKLETFSFFQRFRREKNVSGDEHDCKELSEDGRTSNDAQSEIV</sequence>
<gene>
    <name evidence="2" type="ORF">V1478_000079</name>
</gene>
<reference evidence="2 3" key="1">
    <citation type="journal article" date="2024" name="Ann. Entomol. Soc. Am.">
        <title>Genomic analyses of the southern and eastern yellowjacket wasps (Hymenoptera: Vespidae) reveal evolutionary signatures of social life.</title>
        <authorList>
            <person name="Catto M.A."/>
            <person name="Caine P.B."/>
            <person name="Orr S.E."/>
            <person name="Hunt B.G."/>
            <person name="Goodisman M.A.D."/>
        </authorList>
    </citation>
    <scope>NUCLEOTIDE SEQUENCE [LARGE SCALE GENOMIC DNA]</scope>
    <source>
        <strain evidence="2">233</strain>
        <tissue evidence="2">Head and thorax</tissue>
    </source>
</reference>
<evidence type="ECO:0000256" key="1">
    <source>
        <dbReference type="SAM" id="MobiDB-lite"/>
    </source>
</evidence>
<evidence type="ECO:0000313" key="3">
    <source>
        <dbReference type="Proteomes" id="UP001607302"/>
    </source>
</evidence>
<protein>
    <submittedName>
        <fullName evidence="2">Uncharacterized protein</fullName>
    </submittedName>
</protein>
<dbReference type="EMBL" id="JAUDFV010000011">
    <property type="protein sequence ID" value="KAL2741543.1"/>
    <property type="molecule type" value="Genomic_DNA"/>
</dbReference>
<feature type="region of interest" description="Disordered" evidence="1">
    <location>
        <begin position="36"/>
        <end position="61"/>
    </location>
</feature>
<accession>A0ABD2CB80</accession>
<feature type="compositionally biased region" description="Basic and acidic residues" evidence="1">
    <location>
        <begin position="36"/>
        <end position="52"/>
    </location>
</feature>
<dbReference type="AlphaFoldDB" id="A0ABD2CB80"/>
<name>A0ABD2CB80_VESSQ</name>
<comment type="caution">
    <text evidence="2">The sequence shown here is derived from an EMBL/GenBank/DDBJ whole genome shotgun (WGS) entry which is preliminary data.</text>
</comment>
<dbReference type="Proteomes" id="UP001607302">
    <property type="component" value="Unassembled WGS sequence"/>
</dbReference>
<proteinExistence type="predicted"/>